<feature type="transmembrane region" description="Helical" evidence="7">
    <location>
        <begin position="163"/>
        <end position="183"/>
    </location>
</feature>
<evidence type="ECO:0000256" key="7">
    <source>
        <dbReference type="SAM" id="Phobius"/>
    </source>
</evidence>
<dbReference type="InterPro" id="IPR005282">
    <property type="entry name" value="LC_transporter"/>
</dbReference>
<accession>A0A420I4B3</accession>
<keyword evidence="4" id="KW-0677">Repeat</keyword>
<dbReference type="EMBL" id="MCFK01001832">
    <property type="protein sequence ID" value="RKF64537.1"/>
    <property type="molecule type" value="Genomic_DNA"/>
</dbReference>
<protein>
    <submittedName>
        <fullName evidence="8">Cystinosin-like protein</fullName>
    </submittedName>
</protein>
<dbReference type="STRING" id="212602.A0A420I4B3"/>
<proteinExistence type="predicted"/>
<dbReference type="InterPro" id="IPR006603">
    <property type="entry name" value="PQ-loop_rpt"/>
</dbReference>
<dbReference type="AlphaFoldDB" id="A0A420I4B3"/>
<dbReference type="Gene3D" id="1.20.1280.290">
    <property type="match status" value="2"/>
</dbReference>
<feature type="transmembrane region" description="Helical" evidence="7">
    <location>
        <begin position="49"/>
        <end position="71"/>
    </location>
</feature>
<dbReference type="GO" id="GO:0005774">
    <property type="term" value="C:vacuolar membrane"/>
    <property type="evidence" value="ECO:0007669"/>
    <property type="project" value="TreeGrafter"/>
</dbReference>
<feature type="transmembrane region" description="Helical" evidence="7">
    <location>
        <begin position="130"/>
        <end position="151"/>
    </location>
</feature>
<evidence type="ECO:0000256" key="4">
    <source>
        <dbReference type="ARBA" id="ARBA00022737"/>
    </source>
</evidence>
<name>A0A420I4B3_9PEZI</name>
<feature type="transmembrane region" description="Helical" evidence="7">
    <location>
        <begin position="6"/>
        <end position="28"/>
    </location>
</feature>
<dbReference type="Pfam" id="PF04193">
    <property type="entry name" value="PQ-loop"/>
    <property type="match status" value="2"/>
</dbReference>
<dbReference type="PANTHER" id="PTHR13131:SF5">
    <property type="entry name" value="CYSTINOSIN"/>
    <property type="match status" value="1"/>
</dbReference>
<evidence type="ECO:0000313" key="9">
    <source>
        <dbReference type="Proteomes" id="UP000286134"/>
    </source>
</evidence>
<dbReference type="GO" id="GO:0015184">
    <property type="term" value="F:L-cystine transmembrane transporter activity"/>
    <property type="evidence" value="ECO:0007669"/>
    <property type="project" value="TreeGrafter"/>
</dbReference>
<evidence type="ECO:0000256" key="6">
    <source>
        <dbReference type="ARBA" id="ARBA00023136"/>
    </source>
</evidence>
<dbReference type="Proteomes" id="UP000286134">
    <property type="component" value="Unassembled WGS sequence"/>
</dbReference>
<comment type="caution">
    <text evidence="8">The sequence shown here is derived from an EMBL/GenBank/DDBJ whole genome shotgun (WGS) entry which is preliminary data.</text>
</comment>
<evidence type="ECO:0000256" key="3">
    <source>
        <dbReference type="ARBA" id="ARBA00022692"/>
    </source>
</evidence>
<evidence type="ECO:0000256" key="1">
    <source>
        <dbReference type="ARBA" id="ARBA00004127"/>
    </source>
</evidence>
<reference evidence="8 9" key="1">
    <citation type="journal article" date="2018" name="BMC Genomics">
        <title>Comparative genome analyses reveal sequence features reflecting distinct modes of host-adaptation between dicot and monocot powdery mildew.</title>
        <authorList>
            <person name="Wu Y."/>
            <person name="Ma X."/>
            <person name="Pan Z."/>
            <person name="Kale S.D."/>
            <person name="Song Y."/>
            <person name="King H."/>
            <person name="Zhang Q."/>
            <person name="Presley C."/>
            <person name="Deng X."/>
            <person name="Wei C.I."/>
            <person name="Xiao S."/>
        </authorList>
    </citation>
    <scope>NUCLEOTIDE SEQUENCE [LARGE SCALE GENOMIC DNA]</scope>
    <source>
        <strain evidence="8">UMSG2</strain>
    </source>
</reference>
<keyword evidence="6 7" id="KW-0472">Membrane</keyword>
<dbReference type="GO" id="GO:0000324">
    <property type="term" value="C:fungal-type vacuole"/>
    <property type="evidence" value="ECO:0007669"/>
    <property type="project" value="TreeGrafter"/>
</dbReference>
<comment type="subcellular location">
    <subcellularLocation>
        <location evidence="1">Endomembrane system</location>
        <topology evidence="1">Multi-pass membrane protein</topology>
    </subcellularLocation>
</comment>
<dbReference type="OrthoDB" id="75720at2759"/>
<feature type="transmembrane region" description="Helical" evidence="7">
    <location>
        <begin position="91"/>
        <end position="110"/>
    </location>
</feature>
<dbReference type="GO" id="GO:0012505">
    <property type="term" value="C:endomembrane system"/>
    <property type="evidence" value="ECO:0007669"/>
    <property type="project" value="UniProtKB-SubCell"/>
</dbReference>
<evidence type="ECO:0000313" key="8">
    <source>
        <dbReference type="EMBL" id="RKF64537.1"/>
    </source>
</evidence>
<keyword evidence="5 7" id="KW-1133">Transmembrane helix</keyword>
<gene>
    <name evidence="8" type="ORF">OnM2_018065</name>
</gene>
<keyword evidence="9" id="KW-1185">Reference proteome</keyword>
<dbReference type="SMART" id="SM00679">
    <property type="entry name" value="CTNS"/>
    <property type="match status" value="2"/>
</dbReference>
<keyword evidence="2" id="KW-0813">Transport</keyword>
<keyword evidence="3 7" id="KW-0812">Transmembrane</keyword>
<dbReference type="PANTHER" id="PTHR13131">
    <property type="entry name" value="CYSTINOSIN"/>
    <property type="match status" value="1"/>
</dbReference>
<sequence>MTQIHGVLPFISQVLGWTYTSLWSLSFYPQPILNYRRLSTVGTSIDFSLLNILGYFTYLIYNATFYFSTQIRFQYALKNNGLMPTVQLNDIAYSIHAFILTTIVYSQFLFSSWWGFEERKRALGARHSKVVYITFGCCLLGVFAVGILVLVKHLEDPLGRWAAIDIIYAISYVKLVTTIFKYIPQVRINYVNKSTEGFAVDQILLDLSGGIASTLQLVVDSYYQGDWSGVTGNPTKLLLGNITIFFDVIFLTQHYCLYSDDNCHAIEEQEPLLEE</sequence>
<evidence type="ECO:0000256" key="2">
    <source>
        <dbReference type="ARBA" id="ARBA00022448"/>
    </source>
</evidence>
<evidence type="ECO:0000256" key="5">
    <source>
        <dbReference type="ARBA" id="ARBA00022989"/>
    </source>
</evidence>
<organism evidence="8 9">
    <name type="scientific">Erysiphe neolycopersici</name>
    <dbReference type="NCBI Taxonomy" id="212602"/>
    <lineage>
        <taxon>Eukaryota</taxon>
        <taxon>Fungi</taxon>
        <taxon>Dikarya</taxon>
        <taxon>Ascomycota</taxon>
        <taxon>Pezizomycotina</taxon>
        <taxon>Leotiomycetes</taxon>
        <taxon>Erysiphales</taxon>
        <taxon>Erysiphaceae</taxon>
        <taxon>Erysiphe</taxon>
    </lineage>
</organism>